<evidence type="ECO:0000313" key="2">
    <source>
        <dbReference type="Proteomes" id="UP001165083"/>
    </source>
</evidence>
<keyword evidence="2" id="KW-1185">Reference proteome</keyword>
<accession>A0A9W6WUL3</accession>
<dbReference type="Proteomes" id="UP001165083">
    <property type="component" value="Unassembled WGS sequence"/>
</dbReference>
<sequence length="105" mass="11719">MRQLRLRLSQKMTWGYGTVPYLFGYVASGYQIQVVALVCASDGLTSVDTVRIGFFDLERIADRFRLVLALLNLSRLFSAIAEACPESGRDGYRSIHRSNGVVVQS</sequence>
<organism evidence="1 2">
    <name type="scientific">Phytophthora lilii</name>
    <dbReference type="NCBI Taxonomy" id="2077276"/>
    <lineage>
        <taxon>Eukaryota</taxon>
        <taxon>Sar</taxon>
        <taxon>Stramenopiles</taxon>
        <taxon>Oomycota</taxon>
        <taxon>Peronosporomycetes</taxon>
        <taxon>Peronosporales</taxon>
        <taxon>Peronosporaceae</taxon>
        <taxon>Phytophthora</taxon>
    </lineage>
</organism>
<dbReference type="EMBL" id="BSXW01000690">
    <property type="protein sequence ID" value="GMF28012.1"/>
    <property type="molecule type" value="Genomic_DNA"/>
</dbReference>
<reference evidence="1" key="1">
    <citation type="submission" date="2023-04" db="EMBL/GenBank/DDBJ databases">
        <title>Phytophthora lilii NBRC 32176.</title>
        <authorList>
            <person name="Ichikawa N."/>
            <person name="Sato H."/>
            <person name="Tonouchi N."/>
        </authorList>
    </citation>
    <scope>NUCLEOTIDE SEQUENCE</scope>
    <source>
        <strain evidence="1">NBRC 32176</strain>
    </source>
</reference>
<evidence type="ECO:0000313" key="1">
    <source>
        <dbReference type="EMBL" id="GMF28012.1"/>
    </source>
</evidence>
<comment type="caution">
    <text evidence="1">The sequence shown here is derived from an EMBL/GenBank/DDBJ whole genome shotgun (WGS) entry which is preliminary data.</text>
</comment>
<gene>
    <name evidence="1" type="ORF">Plil01_001176100</name>
</gene>
<protein>
    <submittedName>
        <fullName evidence="1">Unnamed protein product</fullName>
    </submittedName>
</protein>
<proteinExistence type="predicted"/>
<dbReference type="AlphaFoldDB" id="A0A9W6WUL3"/>
<name>A0A9W6WUL3_9STRA</name>